<dbReference type="HOGENOM" id="CLU_199826_0_0_10"/>
<evidence type="ECO:0000313" key="2">
    <source>
        <dbReference type="Proteomes" id="UP000007519"/>
    </source>
</evidence>
<dbReference type="AlphaFoldDB" id="H6L7E6"/>
<accession>H6L7E6</accession>
<gene>
    <name evidence="1" type="ordered locus">SGRA_4103</name>
</gene>
<name>H6L7E6_SAPGL</name>
<organism evidence="1 2">
    <name type="scientific">Saprospira grandis (strain Lewin)</name>
    <dbReference type="NCBI Taxonomy" id="984262"/>
    <lineage>
        <taxon>Bacteria</taxon>
        <taxon>Pseudomonadati</taxon>
        <taxon>Bacteroidota</taxon>
        <taxon>Saprospiria</taxon>
        <taxon>Saprospirales</taxon>
        <taxon>Saprospiraceae</taxon>
        <taxon>Saprospira</taxon>
    </lineage>
</organism>
<dbReference type="Proteomes" id="UP000007519">
    <property type="component" value="Chromosome"/>
</dbReference>
<dbReference type="STRING" id="984262.SGRA_4103"/>
<evidence type="ECO:0000313" key="1">
    <source>
        <dbReference type="EMBL" id="AFC26818.1"/>
    </source>
</evidence>
<dbReference type="KEGG" id="sgn:SGRA_4103"/>
<reference evidence="1 2" key="1">
    <citation type="journal article" date="2012" name="Stand. Genomic Sci.">
        <title>Complete genome sequencing and analysis of Saprospira grandis str. Lewin, a predatory marine bacterium.</title>
        <authorList>
            <person name="Saw J.H."/>
            <person name="Yuryev A."/>
            <person name="Kanbe M."/>
            <person name="Hou S."/>
            <person name="Young A.G."/>
            <person name="Aizawa S."/>
            <person name="Alam M."/>
        </authorList>
    </citation>
    <scope>NUCLEOTIDE SEQUENCE [LARGE SCALE GENOMIC DNA]</scope>
    <source>
        <strain evidence="1 2">Lewin</strain>
    </source>
</reference>
<protein>
    <submittedName>
        <fullName evidence="1">Uncharacterized protein</fullName>
    </submittedName>
</protein>
<sequence>MDEGLFFWGLPPSAAGPLQGSQVCSALRASPLVCRCAAPFQAPRPTGLSLA</sequence>
<keyword evidence="2" id="KW-1185">Reference proteome</keyword>
<proteinExistence type="predicted"/>
<dbReference type="EMBL" id="CP002831">
    <property type="protein sequence ID" value="AFC26818.1"/>
    <property type="molecule type" value="Genomic_DNA"/>
</dbReference>